<organism evidence="1 2">
    <name type="scientific">Phytophthora citrophthora</name>
    <dbReference type="NCBI Taxonomy" id="4793"/>
    <lineage>
        <taxon>Eukaryota</taxon>
        <taxon>Sar</taxon>
        <taxon>Stramenopiles</taxon>
        <taxon>Oomycota</taxon>
        <taxon>Peronosporomycetes</taxon>
        <taxon>Peronosporales</taxon>
        <taxon>Peronosporaceae</taxon>
        <taxon>Phytophthora</taxon>
    </lineage>
</organism>
<dbReference type="AlphaFoldDB" id="A0AAD9G8V5"/>
<dbReference type="EMBL" id="JASMQC010000027">
    <property type="protein sequence ID" value="KAK1933885.1"/>
    <property type="molecule type" value="Genomic_DNA"/>
</dbReference>
<comment type="caution">
    <text evidence="1">The sequence shown here is derived from an EMBL/GenBank/DDBJ whole genome shotgun (WGS) entry which is preliminary data.</text>
</comment>
<accession>A0AAD9G8V5</accession>
<evidence type="ECO:0000313" key="1">
    <source>
        <dbReference type="EMBL" id="KAK1933885.1"/>
    </source>
</evidence>
<proteinExistence type="predicted"/>
<sequence>MANVLKYNYPCLDNGEVEQHPSQFGFIDIQEGTTVWPIDFDEGEGPTIKVSSSYHCRAKFSSDDLVEVLVPGLGLCQTRLGDGVLSISRDSNEQNLSVSSKLHSLQLSFAPFESVHLTIDLLALIGGNLQSLTLNAPIDKLDHDSILDLSVLSAVCPNLRLLTMNHFNVVVSIHNETLRRWPIEELTISTDGNLAGLTLCLRNTNLRMA</sequence>
<name>A0AAD9G8V5_9STRA</name>
<keyword evidence="2" id="KW-1185">Reference proteome</keyword>
<evidence type="ECO:0000313" key="2">
    <source>
        <dbReference type="Proteomes" id="UP001259832"/>
    </source>
</evidence>
<gene>
    <name evidence="1" type="ORF">P3T76_011645</name>
</gene>
<protein>
    <submittedName>
        <fullName evidence="1">Uncharacterized protein</fullName>
    </submittedName>
</protein>
<dbReference type="Proteomes" id="UP001259832">
    <property type="component" value="Unassembled WGS sequence"/>
</dbReference>
<reference evidence="1" key="1">
    <citation type="submission" date="2023-08" db="EMBL/GenBank/DDBJ databases">
        <title>Reference Genome Resource for the Citrus Pathogen Phytophthora citrophthora.</title>
        <authorList>
            <person name="Moller H."/>
            <person name="Coetzee B."/>
            <person name="Rose L.J."/>
            <person name="Van Niekerk J.M."/>
        </authorList>
    </citation>
    <scope>NUCLEOTIDE SEQUENCE</scope>
    <source>
        <strain evidence="1">STE-U-9442</strain>
    </source>
</reference>